<dbReference type="InterPro" id="IPR050090">
    <property type="entry name" value="Tyrosine_recombinase_XerCD"/>
</dbReference>
<evidence type="ECO:0000259" key="6">
    <source>
        <dbReference type="PROSITE" id="PS51900"/>
    </source>
</evidence>
<keyword evidence="2 4" id="KW-0238">DNA-binding</keyword>
<comment type="similarity">
    <text evidence="1">Belongs to the 'phage' integrase family.</text>
</comment>
<dbReference type="RefSeq" id="WP_210089126.1">
    <property type="nucleotide sequence ID" value="NZ_JAGGKG010000009.1"/>
</dbReference>
<evidence type="ECO:0000256" key="2">
    <source>
        <dbReference type="ARBA" id="ARBA00023125"/>
    </source>
</evidence>
<keyword evidence="3" id="KW-0233">DNA recombination</keyword>
<sequence length="323" mass="37367">MSNVNRVRRTNAISAPANGLAHALESTDFDAAISALLRDCKERNLSIRTSEYYEDILTMLARELKERHIYRPIDVKKTHIMEIITDKREREGKADATMNKYIRGWRAFFNFLRAEGHITDSPFDTIREIKSEKKIIQTFTEDQIKKLMSVPNRNTFTGFRDAVIMLLMLDTGLRLEEVEGIRIDNIYWKERQIKVRGKGNKERLVPFSPKLDEQLREYVAHRGLLEHDFVFVNIDNKPFKRRGIQQAIKNIGAEAGIKGVRVSPHTFRHTFSKMYIMQGGDAFSLQKILGHTSLDVVRIYVNLFGVDLSGQHTKYSPLNNLDI</sequence>
<dbReference type="Gene3D" id="1.10.150.130">
    <property type="match status" value="1"/>
</dbReference>
<evidence type="ECO:0000313" key="7">
    <source>
        <dbReference type="EMBL" id="MBP1905491.1"/>
    </source>
</evidence>
<dbReference type="InterPro" id="IPR044068">
    <property type="entry name" value="CB"/>
</dbReference>
<reference evidence="7 8" key="1">
    <citation type="submission" date="2021-03" db="EMBL/GenBank/DDBJ databases">
        <title>Genomic Encyclopedia of Type Strains, Phase IV (KMG-IV): sequencing the most valuable type-strain genomes for metagenomic binning, comparative biology and taxonomic classification.</title>
        <authorList>
            <person name="Goeker M."/>
        </authorList>
    </citation>
    <scope>NUCLEOTIDE SEQUENCE [LARGE SCALE GENOMIC DNA]</scope>
    <source>
        <strain evidence="7 8">DSM 14349</strain>
    </source>
</reference>
<organism evidence="7 8">
    <name type="scientific">Paenibacillus turicensis</name>
    <dbReference type="NCBI Taxonomy" id="160487"/>
    <lineage>
        <taxon>Bacteria</taxon>
        <taxon>Bacillati</taxon>
        <taxon>Bacillota</taxon>
        <taxon>Bacilli</taxon>
        <taxon>Bacillales</taxon>
        <taxon>Paenibacillaceae</taxon>
        <taxon>Paenibacillus</taxon>
    </lineage>
</organism>
<dbReference type="PANTHER" id="PTHR30349">
    <property type="entry name" value="PHAGE INTEGRASE-RELATED"/>
    <property type="match status" value="1"/>
</dbReference>
<evidence type="ECO:0000256" key="3">
    <source>
        <dbReference type="ARBA" id="ARBA00023172"/>
    </source>
</evidence>
<accession>A0ABS4FSG9</accession>
<protein>
    <submittedName>
        <fullName evidence="7">Integrase/recombinase XerD</fullName>
    </submittedName>
</protein>
<keyword evidence="8" id="KW-1185">Reference proteome</keyword>
<dbReference type="InterPro" id="IPR002104">
    <property type="entry name" value="Integrase_catalytic"/>
</dbReference>
<evidence type="ECO:0000259" key="5">
    <source>
        <dbReference type="PROSITE" id="PS51898"/>
    </source>
</evidence>
<name>A0ABS4FSG9_9BACL</name>
<dbReference type="InterPro" id="IPR010998">
    <property type="entry name" value="Integrase_recombinase_N"/>
</dbReference>
<dbReference type="Gene3D" id="1.10.443.10">
    <property type="entry name" value="Intergrase catalytic core"/>
    <property type="match status" value="1"/>
</dbReference>
<dbReference type="EMBL" id="JAGGKG010000009">
    <property type="protein sequence ID" value="MBP1905491.1"/>
    <property type="molecule type" value="Genomic_DNA"/>
</dbReference>
<feature type="domain" description="Tyr recombinase" evidence="5">
    <location>
        <begin position="134"/>
        <end position="313"/>
    </location>
</feature>
<dbReference type="PROSITE" id="PS51900">
    <property type="entry name" value="CB"/>
    <property type="match status" value="1"/>
</dbReference>
<dbReference type="PROSITE" id="PS51898">
    <property type="entry name" value="TYR_RECOMBINASE"/>
    <property type="match status" value="1"/>
</dbReference>
<dbReference type="InterPro" id="IPR013762">
    <property type="entry name" value="Integrase-like_cat_sf"/>
</dbReference>
<comment type="caution">
    <text evidence="7">The sequence shown here is derived from an EMBL/GenBank/DDBJ whole genome shotgun (WGS) entry which is preliminary data.</text>
</comment>
<dbReference type="SUPFAM" id="SSF56349">
    <property type="entry name" value="DNA breaking-rejoining enzymes"/>
    <property type="match status" value="1"/>
</dbReference>
<dbReference type="InterPro" id="IPR011010">
    <property type="entry name" value="DNA_brk_join_enz"/>
</dbReference>
<dbReference type="PANTHER" id="PTHR30349:SF41">
    <property type="entry name" value="INTEGRASE_RECOMBINASE PROTEIN MJ0367-RELATED"/>
    <property type="match status" value="1"/>
</dbReference>
<evidence type="ECO:0000313" key="8">
    <source>
        <dbReference type="Proteomes" id="UP001519272"/>
    </source>
</evidence>
<gene>
    <name evidence="7" type="ORF">J2Z32_002121</name>
</gene>
<proteinExistence type="inferred from homology"/>
<evidence type="ECO:0000256" key="1">
    <source>
        <dbReference type="ARBA" id="ARBA00008857"/>
    </source>
</evidence>
<dbReference type="Pfam" id="PF00589">
    <property type="entry name" value="Phage_integrase"/>
    <property type="match status" value="1"/>
</dbReference>
<evidence type="ECO:0000256" key="4">
    <source>
        <dbReference type="PROSITE-ProRule" id="PRU01248"/>
    </source>
</evidence>
<dbReference type="Proteomes" id="UP001519272">
    <property type="component" value="Unassembled WGS sequence"/>
</dbReference>
<feature type="domain" description="Core-binding (CB)" evidence="6">
    <location>
        <begin position="27"/>
        <end position="113"/>
    </location>
</feature>